<evidence type="ECO:0000313" key="11">
    <source>
        <dbReference type="EMBL" id="SCV99363.1"/>
    </source>
</evidence>
<accession>A0A1G4M6E5</accession>
<feature type="transmembrane region" description="Helical" evidence="10">
    <location>
        <begin position="320"/>
        <end position="338"/>
    </location>
</feature>
<comment type="similarity">
    <text evidence="2">Belongs to the oligopeptide OPT transporter family.</text>
</comment>
<evidence type="ECO:0000256" key="10">
    <source>
        <dbReference type="SAM" id="Phobius"/>
    </source>
</evidence>
<dbReference type="PANTHER" id="PTHR22601">
    <property type="entry name" value="ISP4 LIKE PROTEIN"/>
    <property type="match status" value="1"/>
</dbReference>
<gene>
    <name evidence="11" type="ORF">LAFE_0A01530G</name>
</gene>
<feature type="transmembrane region" description="Helical" evidence="10">
    <location>
        <begin position="740"/>
        <end position="765"/>
    </location>
</feature>
<dbReference type="GO" id="GO:0016020">
    <property type="term" value="C:membrane"/>
    <property type="evidence" value="ECO:0007669"/>
    <property type="project" value="UniProtKB-SubCell"/>
</dbReference>
<evidence type="ECO:0000256" key="6">
    <source>
        <dbReference type="ARBA" id="ARBA00022927"/>
    </source>
</evidence>
<evidence type="ECO:0000256" key="7">
    <source>
        <dbReference type="ARBA" id="ARBA00022989"/>
    </source>
</evidence>
<dbReference type="GO" id="GO:0015031">
    <property type="term" value="P:protein transport"/>
    <property type="evidence" value="ECO:0007669"/>
    <property type="project" value="UniProtKB-KW"/>
</dbReference>
<evidence type="ECO:0000256" key="8">
    <source>
        <dbReference type="ARBA" id="ARBA00023136"/>
    </source>
</evidence>
<keyword evidence="3" id="KW-0813">Transport</keyword>
<feature type="region of interest" description="Disordered" evidence="9">
    <location>
        <begin position="15"/>
        <end position="37"/>
    </location>
</feature>
<evidence type="ECO:0000256" key="1">
    <source>
        <dbReference type="ARBA" id="ARBA00004141"/>
    </source>
</evidence>
<keyword evidence="4 10" id="KW-0812">Transmembrane</keyword>
<keyword evidence="7 10" id="KW-1133">Transmembrane helix</keyword>
<feature type="transmembrane region" description="Helical" evidence="10">
    <location>
        <begin position="111"/>
        <end position="131"/>
    </location>
</feature>
<keyword evidence="5" id="KW-0571">Peptide transport</keyword>
<feature type="transmembrane region" description="Helical" evidence="10">
    <location>
        <begin position="283"/>
        <end position="308"/>
    </location>
</feature>
<feature type="transmembrane region" description="Helical" evidence="10">
    <location>
        <begin position="217"/>
        <end position="240"/>
    </location>
</feature>
<dbReference type="InterPro" id="IPR004813">
    <property type="entry name" value="OPT"/>
</dbReference>
<feature type="transmembrane region" description="Helical" evidence="10">
    <location>
        <begin position="711"/>
        <end position="728"/>
    </location>
</feature>
<dbReference type="OrthoDB" id="9986677at2759"/>
<feature type="transmembrane region" description="Helical" evidence="10">
    <location>
        <begin position="350"/>
        <end position="372"/>
    </location>
</feature>
<feature type="transmembrane region" description="Helical" evidence="10">
    <location>
        <begin position="593"/>
        <end position="612"/>
    </location>
</feature>
<organism evidence="11 12">
    <name type="scientific">Lachancea fermentati</name>
    <name type="common">Zygosaccharomyces fermentati</name>
    <dbReference type="NCBI Taxonomy" id="4955"/>
    <lineage>
        <taxon>Eukaryota</taxon>
        <taxon>Fungi</taxon>
        <taxon>Dikarya</taxon>
        <taxon>Ascomycota</taxon>
        <taxon>Saccharomycotina</taxon>
        <taxon>Saccharomycetes</taxon>
        <taxon>Saccharomycetales</taxon>
        <taxon>Saccharomycetaceae</taxon>
        <taxon>Lachancea</taxon>
    </lineage>
</organism>
<sequence length="803" mass="90297">MKSIRALLSKDAPITEKELIHDHTEDDSDSVGMSSAVNKKDNVLTTVQSGTSEKRLGVIASAEYDPLAEALSQEVEDDEYAGITTVDDSPYPEVRAAVPSWDDPTLPQNTIRMWVLGIIMTTIGCALNMLFSMHAPSIILTTYVTSILAWPLGKAWDKIMPDVRIFGKWGGPSLNPAPFNLKEHTLITIMGNVAFGGGEAYATDVLLAMNNFYNANFGWGFSLLAIWSTQCIGFSMAGLAKNFLVKPASMIWPANLVSCTFLTNLHVNENHIANGWKISRLKFFFLVFVCGFLWYWIPGFLFQALSYFAWVTWIKPDNVVINQVFGATSGMGILPITFDWNQIGGYVGSPLVPPVSAVATIGLSMILIYWIVVPAIHYSNVWYGKYLPISDSESYDRYQQTYNVSKIINTDLSFNKPNYEKYSPLYLSATFAVAYGLSFASYTATITHSIVFHGKEIWKQLKASREEDEDIHARLMKNYREVPSWWYGVVFLIFFGFSIATIRAWNTEMPVWCLIVALIIAAVFLLPCGFIYAITNISVGLNVITEFIIGYMLPGKPIAMMFFKTFGYITNNQAITFAQDMKLGHYMKVAPRLMFWAQFIATVWGGLVQICVMKWAQGAIEDVCSEHQKSHFTCPNATVFFNASIIWGVIGPQRIFSGDGLYKGMLWFFLIGAALPIINWLILKKWPKSPIKYLNWPVFFSGTGLIPPATPYNYGAYCMIGIFFGYYVKRKWFHWWSKYNYSLSAGLDIGLAWSSLIIFLCISLTNTDAPSWWGNNVISTMDYNDTAIQRVLADGESFGLTSW</sequence>
<comment type="subcellular location">
    <subcellularLocation>
        <location evidence="1">Membrane</location>
        <topology evidence="1">Multi-pass membrane protein</topology>
    </subcellularLocation>
</comment>
<dbReference type="NCBIfam" id="TIGR00727">
    <property type="entry name" value="ISP4_OPT"/>
    <property type="match status" value="1"/>
</dbReference>
<evidence type="ECO:0000313" key="12">
    <source>
        <dbReference type="Proteomes" id="UP000190831"/>
    </source>
</evidence>
<feature type="transmembrane region" description="Helical" evidence="10">
    <location>
        <begin position="664"/>
        <end position="683"/>
    </location>
</feature>
<dbReference type="GO" id="GO:0035673">
    <property type="term" value="F:oligopeptide transmembrane transporter activity"/>
    <property type="evidence" value="ECO:0007669"/>
    <property type="project" value="InterPro"/>
</dbReference>
<dbReference type="OMA" id="TIGMHYS"/>
<evidence type="ECO:0000256" key="4">
    <source>
        <dbReference type="ARBA" id="ARBA00022692"/>
    </source>
</evidence>
<evidence type="ECO:0000256" key="5">
    <source>
        <dbReference type="ARBA" id="ARBA00022856"/>
    </source>
</evidence>
<dbReference type="AlphaFoldDB" id="A0A1G4M6E5"/>
<evidence type="ECO:0000256" key="9">
    <source>
        <dbReference type="SAM" id="MobiDB-lite"/>
    </source>
</evidence>
<feature type="compositionally biased region" description="Basic and acidic residues" evidence="9">
    <location>
        <begin position="15"/>
        <end position="24"/>
    </location>
</feature>
<evidence type="ECO:0000256" key="3">
    <source>
        <dbReference type="ARBA" id="ARBA00022448"/>
    </source>
</evidence>
<dbReference type="Pfam" id="PF03169">
    <property type="entry name" value="OPT"/>
    <property type="match status" value="1"/>
</dbReference>
<feature type="transmembrane region" description="Helical" evidence="10">
    <location>
        <begin position="425"/>
        <end position="452"/>
    </location>
</feature>
<name>A0A1G4M6E5_LACFM</name>
<keyword evidence="8 10" id="KW-0472">Membrane</keyword>
<protein>
    <submittedName>
        <fullName evidence="11">LAFE_0A01530g1_1</fullName>
    </submittedName>
</protein>
<dbReference type="Proteomes" id="UP000190831">
    <property type="component" value="Chromosome A"/>
</dbReference>
<proteinExistence type="inferred from homology"/>
<dbReference type="InterPro" id="IPR004648">
    <property type="entry name" value="Oligpept_transpt"/>
</dbReference>
<dbReference type="NCBIfam" id="TIGR00728">
    <property type="entry name" value="OPT_sfam"/>
    <property type="match status" value="1"/>
</dbReference>
<dbReference type="EMBL" id="LT598487">
    <property type="protein sequence ID" value="SCV99363.1"/>
    <property type="molecule type" value="Genomic_DNA"/>
</dbReference>
<feature type="transmembrane region" description="Helical" evidence="10">
    <location>
        <begin position="484"/>
        <end position="503"/>
    </location>
</feature>
<feature type="transmembrane region" description="Helical" evidence="10">
    <location>
        <begin position="509"/>
        <end position="526"/>
    </location>
</feature>
<keyword evidence="12" id="KW-1185">Reference proteome</keyword>
<reference evidence="11 12" key="1">
    <citation type="submission" date="2016-03" db="EMBL/GenBank/DDBJ databases">
        <authorList>
            <person name="Devillers H."/>
        </authorList>
    </citation>
    <scope>NUCLEOTIDE SEQUENCE [LARGE SCALE GENOMIC DNA]</scope>
    <source>
        <strain evidence="11">CBS 6772</strain>
    </source>
</reference>
<evidence type="ECO:0000256" key="2">
    <source>
        <dbReference type="ARBA" id="ARBA00008807"/>
    </source>
</evidence>
<keyword evidence="6" id="KW-0653">Protein transport</keyword>